<evidence type="ECO:0000313" key="1">
    <source>
        <dbReference type="EMBL" id="EOA86863.1"/>
    </source>
</evidence>
<dbReference type="Proteomes" id="UP000016935">
    <property type="component" value="Unassembled WGS sequence"/>
</dbReference>
<dbReference type="HOGENOM" id="CLU_1026685_0_0_1"/>
<dbReference type="GeneID" id="19403517"/>
<dbReference type="EMBL" id="KB908592">
    <property type="protein sequence ID" value="EOA86863.1"/>
    <property type="molecule type" value="Genomic_DNA"/>
</dbReference>
<dbReference type="OrthoDB" id="3794585at2759"/>
<protein>
    <submittedName>
        <fullName evidence="1">Uncharacterized protein</fullName>
    </submittedName>
</protein>
<name>R0K138_EXST2</name>
<gene>
    <name evidence="1" type="ORF">SETTUDRAFT_31173</name>
</gene>
<accession>R0K138</accession>
<evidence type="ECO:0000313" key="2">
    <source>
        <dbReference type="Proteomes" id="UP000016935"/>
    </source>
</evidence>
<keyword evidence="2" id="KW-1185">Reference proteome</keyword>
<reference evidence="1 2" key="2">
    <citation type="journal article" date="2013" name="PLoS Genet.">
        <title>Comparative genome structure, secondary metabolite, and effector coding capacity across Cochliobolus pathogens.</title>
        <authorList>
            <person name="Condon B.J."/>
            <person name="Leng Y."/>
            <person name="Wu D."/>
            <person name="Bushley K.E."/>
            <person name="Ohm R.A."/>
            <person name="Otillar R."/>
            <person name="Martin J."/>
            <person name="Schackwitz W."/>
            <person name="Grimwood J."/>
            <person name="MohdZainudin N."/>
            <person name="Xue C."/>
            <person name="Wang R."/>
            <person name="Manning V.A."/>
            <person name="Dhillon B."/>
            <person name="Tu Z.J."/>
            <person name="Steffenson B.J."/>
            <person name="Salamov A."/>
            <person name="Sun H."/>
            <person name="Lowry S."/>
            <person name="LaButti K."/>
            <person name="Han J."/>
            <person name="Copeland A."/>
            <person name="Lindquist E."/>
            <person name="Barry K."/>
            <person name="Schmutz J."/>
            <person name="Baker S.E."/>
            <person name="Ciuffetti L.M."/>
            <person name="Grigoriev I.V."/>
            <person name="Zhong S."/>
            <person name="Turgeon B.G."/>
        </authorList>
    </citation>
    <scope>NUCLEOTIDE SEQUENCE [LARGE SCALE GENOMIC DNA]</scope>
    <source>
        <strain evidence="2">28A</strain>
    </source>
</reference>
<proteinExistence type="predicted"/>
<sequence>MSIYDIPRSPTPENVDNCARNNFKRASSVITKTETPTRTTLRPLATRKRRLPVHQLALLRTTTYEGLPQPSDVAVTFSSPIAETDPIEEIQMQISTASASSILMSDSTVISTSRPLPCETQQKSLRHSLARRIPGKFTVVHEAHSDMPNHVLHSLPNAHVTLDGFTNYELQIATKKLLYCRRKSPLKTAKSSSVFRTLTLRNGPLPVPADGKVETPKTE</sequence>
<reference evidence="1 2" key="1">
    <citation type="journal article" date="2012" name="PLoS Pathog.">
        <title>Diverse lifestyles and strategies of plant pathogenesis encoded in the genomes of eighteen Dothideomycetes fungi.</title>
        <authorList>
            <person name="Ohm R.A."/>
            <person name="Feau N."/>
            <person name="Henrissat B."/>
            <person name="Schoch C.L."/>
            <person name="Horwitz B.A."/>
            <person name="Barry K.W."/>
            <person name="Condon B.J."/>
            <person name="Copeland A.C."/>
            <person name="Dhillon B."/>
            <person name="Glaser F."/>
            <person name="Hesse C.N."/>
            <person name="Kosti I."/>
            <person name="LaButti K."/>
            <person name="Lindquist E.A."/>
            <person name="Lucas S."/>
            <person name="Salamov A.A."/>
            <person name="Bradshaw R.E."/>
            <person name="Ciuffetti L."/>
            <person name="Hamelin R.C."/>
            <person name="Kema G.H.J."/>
            <person name="Lawrence C."/>
            <person name="Scott J.A."/>
            <person name="Spatafora J.W."/>
            <person name="Turgeon B.G."/>
            <person name="de Wit P.J.G.M."/>
            <person name="Zhong S."/>
            <person name="Goodwin S.B."/>
            <person name="Grigoriev I.V."/>
        </authorList>
    </citation>
    <scope>NUCLEOTIDE SEQUENCE [LARGE SCALE GENOMIC DNA]</scope>
    <source>
        <strain evidence="2">28A</strain>
    </source>
</reference>
<dbReference type="AlphaFoldDB" id="R0K138"/>
<dbReference type="RefSeq" id="XP_008025034.1">
    <property type="nucleotide sequence ID" value="XM_008026843.1"/>
</dbReference>
<organism evidence="1 2">
    <name type="scientific">Exserohilum turcicum (strain 28A)</name>
    <name type="common">Northern leaf blight fungus</name>
    <name type="synonym">Setosphaeria turcica</name>
    <dbReference type="NCBI Taxonomy" id="671987"/>
    <lineage>
        <taxon>Eukaryota</taxon>
        <taxon>Fungi</taxon>
        <taxon>Dikarya</taxon>
        <taxon>Ascomycota</taxon>
        <taxon>Pezizomycotina</taxon>
        <taxon>Dothideomycetes</taxon>
        <taxon>Pleosporomycetidae</taxon>
        <taxon>Pleosporales</taxon>
        <taxon>Pleosporineae</taxon>
        <taxon>Pleosporaceae</taxon>
        <taxon>Exserohilum</taxon>
    </lineage>
</organism>